<sequence length="315" mass="34815">MGDIVEKRTSGLKSPVLLLSGHEGEVYCLEFSRDGQFLASGGKDKNILLFEVFGECRNIALLNGHKNAILELHWNANGDFLYCCSADQTASLWDVEYQKRLQKYVGHTGIVNSCYPGRAAVGGMLVTGADDGTVKIWDHRSKRPVKSIENDFQILSVCCEPSGERIFYGSLDNTIRAYDVRNDKELFKLEGCTDSVTSLDLNHDGTLLLSNSMDSRLLVWDVQPYCSEKSRVKTALFGPTHSAEKNLIRARWGQDTIIASGSADNMVYILDAKDSKVLYQLPGHLGSVNEVVLHPNEPIVASASSDKCIYMGELL</sequence>
<feature type="repeat" description="WD" evidence="3">
    <location>
        <begin position="104"/>
        <end position="147"/>
    </location>
</feature>
<name>A0A9W5WV58_BABOV</name>
<dbReference type="PANTHER" id="PTHR44006">
    <property type="entry name" value="U5 SMALL NUCLEAR RIBONUCLEOPROTEIN 40 KDA PROTEIN"/>
    <property type="match status" value="1"/>
</dbReference>
<organism evidence="4 5">
    <name type="scientific">Babesia ovis</name>
    <dbReference type="NCBI Taxonomy" id="5869"/>
    <lineage>
        <taxon>Eukaryota</taxon>
        <taxon>Sar</taxon>
        <taxon>Alveolata</taxon>
        <taxon>Apicomplexa</taxon>
        <taxon>Aconoidasida</taxon>
        <taxon>Piroplasmida</taxon>
        <taxon>Babesiidae</taxon>
        <taxon>Babesia</taxon>
    </lineage>
</organism>
<dbReference type="PROSITE" id="PS50082">
    <property type="entry name" value="WD_REPEATS_2"/>
    <property type="match status" value="5"/>
</dbReference>
<feature type="repeat" description="WD" evidence="3">
    <location>
        <begin position="281"/>
        <end position="315"/>
    </location>
</feature>
<feature type="repeat" description="WD" evidence="3">
    <location>
        <begin position="19"/>
        <end position="52"/>
    </location>
</feature>
<keyword evidence="1 3" id="KW-0853">WD repeat</keyword>
<reference evidence="4" key="1">
    <citation type="submission" date="2019-12" db="EMBL/GenBank/DDBJ databases">
        <title>Genome sequence of Babesia ovis.</title>
        <authorList>
            <person name="Yamagishi J."/>
            <person name="Sevinc F."/>
            <person name="Xuan X."/>
        </authorList>
    </citation>
    <scope>NUCLEOTIDE SEQUENCE</scope>
    <source>
        <strain evidence="4">Selcuk</strain>
    </source>
</reference>
<dbReference type="GO" id="GO:0071013">
    <property type="term" value="C:catalytic step 2 spliceosome"/>
    <property type="evidence" value="ECO:0007669"/>
    <property type="project" value="TreeGrafter"/>
</dbReference>
<dbReference type="CDD" id="cd00200">
    <property type="entry name" value="WD40"/>
    <property type="match status" value="1"/>
</dbReference>
<dbReference type="InterPro" id="IPR015943">
    <property type="entry name" value="WD40/YVTN_repeat-like_dom_sf"/>
</dbReference>
<dbReference type="InterPro" id="IPR052234">
    <property type="entry name" value="U5_snRNP_Component"/>
</dbReference>
<proteinExistence type="predicted"/>
<dbReference type="Proteomes" id="UP001057455">
    <property type="component" value="Unassembled WGS sequence"/>
</dbReference>
<dbReference type="PANTHER" id="PTHR44006:SF1">
    <property type="entry name" value="U5 SMALL NUCLEAR RIBONUCLEOPROTEIN 40 KDA PROTEIN"/>
    <property type="match status" value="1"/>
</dbReference>
<dbReference type="SMART" id="SM00320">
    <property type="entry name" value="WD40"/>
    <property type="match status" value="7"/>
</dbReference>
<keyword evidence="2" id="KW-0677">Repeat</keyword>
<evidence type="ECO:0000256" key="1">
    <source>
        <dbReference type="ARBA" id="ARBA00022574"/>
    </source>
</evidence>
<dbReference type="EMBL" id="BLIY01000017">
    <property type="protein sequence ID" value="GFE54705.1"/>
    <property type="molecule type" value="Genomic_DNA"/>
</dbReference>
<dbReference type="AlphaFoldDB" id="A0A9W5WV58"/>
<dbReference type="PRINTS" id="PR00320">
    <property type="entry name" value="GPROTEINBRPT"/>
</dbReference>
<dbReference type="SUPFAM" id="SSF50978">
    <property type="entry name" value="WD40 repeat-like"/>
    <property type="match status" value="1"/>
</dbReference>
<protein>
    <submittedName>
        <fullName evidence="4">U5 small nuclear ribonucleoprotein 40 kDa</fullName>
    </submittedName>
</protein>
<dbReference type="GO" id="GO:0003723">
    <property type="term" value="F:RNA binding"/>
    <property type="evidence" value="ECO:0007669"/>
    <property type="project" value="TreeGrafter"/>
</dbReference>
<evidence type="ECO:0000313" key="4">
    <source>
        <dbReference type="EMBL" id="GFE54705.1"/>
    </source>
</evidence>
<feature type="repeat" description="WD" evidence="3">
    <location>
        <begin position="189"/>
        <end position="223"/>
    </location>
</feature>
<gene>
    <name evidence="4" type="ORF">BaOVIS_021090</name>
</gene>
<comment type="caution">
    <text evidence="4">The sequence shown here is derived from an EMBL/GenBank/DDBJ whole genome shotgun (WGS) entry which is preliminary data.</text>
</comment>
<dbReference type="Pfam" id="PF00400">
    <property type="entry name" value="WD40"/>
    <property type="match status" value="6"/>
</dbReference>
<keyword evidence="5" id="KW-1185">Reference proteome</keyword>
<accession>A0A9W5WV58</accession>
<keyword evidence="4" id="KW-0687">Ribonucleoprotein</keyword>
<evidence type="ECO:0000256" key="2">
    <source>
        <dbReference type="ARBA" id="ARBA00022737"/>
    </source>
</evidence>
<dbReference type="InterPro" id="IPR020472">
    <property type="entry name" value="WD40_PAC1"/>
</dbReference>
<dbReference type="InterPro" id="IPR036322">
    <property type="entry name" value="WD40_repeat_dom_sf"/>
</dbReference>
<dbReference type="InterPro" id="IPR001680">
    <property type="entry name" value="WD40_rpt"/>
</dbReference>
<evidence type="ECO:0000256" key="3">
    <source>
        <dbReference type="PROSITE-ProRule" id="PRU00221"/>
    </source>
</evidence>
<dbReference type="Gene3D" id="2.130.10.10">
    <property type="entry name" value="YVTN repeat-like/Quinoprotein amine dehydrogenase"/>
    <property type="match status" value="1"/>
</dbReference>
<feature type="repeat" description="WD" evidence="3">
    <location>
        <begin position="62"/>
        <end position="103"/>
    </location>
</feature>
<dbReference type="OrthoDB" id="1068471at2759"/>
<dbReference type="PROSITE" id="PS50294">
    <property type="entry name" value="WD_REPEATS_REGION"/>
    <property type="match status" value="5"/>
</dbReference>
<evidence type="ECO:0000313" key="5">
    <source>
        <dbReference type="Proteomes" id="UP001057455"/>
    </source>
</evidence>